<accession>A0A6L2JXR8</accession>
<sequence>MVEEQAIVYAPQCGDMTVEKSLGVLQLHISPPPPSDDFVAWPLKEYLIKFSVMNDQKRLTLDYETFCSSTGHDYNKGKYVAYPSLEAVKVELTKIVTNASYLGKTLVLNNSFPMAWIIRFTFIIQVIGENYSSTEQINYIQHIRAYCLITGTEVDIEEIIYSDLVTKLLSKSRLKYVSYLRFNSFDLEVLLGSEYNQDKQVRSLPNILSNFNFLKDPSKVTEIKLKSPMIVVNNQKDSVSPLLVFRNKKKVKSKTMTPTLPKSQGPEASRSTGLRYRSLTKNKGKTSSKVNSDTKTLQLNTFAEIQAFLLFEDEMAQESDDEDVFDSQTQENDHILPLTERQLVKYLKKVSRVLFIRILKNSGNNMKKLMSFMLTSRRQLKDAVKEYHVLNKKVIEATKAYTKNSTHLTKLPTLIKNFNFQGLKSSVESLHATALSQDKHLAKWAKSPTFMASNLVLRMTAIENSQVEITINVLQTTLAIIGGTSNVKGENVTPIVTEEPPSHTEGETKDMETQDTNEDKVEKEQVSEEPTRVVPISTVRPITRPNPEVALIESSSRRPLTNPILEIYDPNEPMVPYMINGKMHYLTNEEINAHLKKEDKIKKAAKEAKRFEITKTEVIKIVQEEAKKIEIDPKKVISAKAGEKFKKAQDAEMKVHKR</sequence>
<organism evidence="2">
    <name type="scientific">Tanacetum cinerariifolium</name>
    <name type="common">Dalmatian daisy</name>
    <name type="synonym">Chrysanthemum cinerariifolium</name>
    <dbReference type="NCBI Taxonomy" id="118510"/>
    <lineage>
        <taxon>Eukaryota</taxon>
        <taxon>Viridiplantae</taxon>
        <taxon>Streptophyta</taxon>
        <taxon>Embryophyta</taxon>
        <taxon>Tracheophyta</taxon>
        <taxon>Spermatophyta</taxon>
        <taxon>Magnoliopsida</taxon>
        <taxon>eudicotyledons</taxon>
        <taxon>Gunneridae</taxon>
        <taxon>Pentapetalae</taxon>
        <taxon>asterids</taxon>
        <taxon>campanulids</taxon>
        <taxon>Asterales</taxon>
        <taxon>Asteraceae</taxon>
        <taxon>Asteroideae</taxon>
        <taxon>Anthemideae</taxon>
        <taxon>Anthemidinae</taxon>
        <taxon>Tanacetum</taxon>
    </lineage>
</organism>
<name>A0A6L2JXR8_TANCI</name>
<feature type="region of interest" description="Disordered" evidence="1">
    <location>
        <begin position="253"/>
        <end position="274"/>
    </location>
</feature>
<feature type="compositionally biased region" description="Basic and acidic residues" evidence="1">
    <location>
        <begin position="500"/>
        <end position="531"/>
    </location>
</feature>
<evidence type="ECO:0008006" key="3">
    <source>
        <dbReference type="Google" id="ProtNLM"/>
    </source>
</evidence>
<feature type="region of interest" description="Disordered" evidence="1">
    <location>
        <begin position="494"/>
        <end position="531"/>
    </location>
</feature>
<reference evidence="2" key="1">
    <citation type="journal article" date="2019" name="Sci. Rep.">
        <title>Draft genome of Tanacetum cinerariifolium, the natural source of mosquito coil.</title>
        <authorList>
            <person name="Yamashiro T."/>
            <person name="Shiraishi A."/>
            <person name="Satake H."/>
            <person name="Nakayama K."/>
        </authorList>
    </citation>
    <scope>NUCLEOTIDE SEQUENCE</scope>
</reference>
<comment type="caution">
    <text evidence="2">The sequence shown here is derived from an EMBL/GenBank/DDBJ whole genome shotgun (WGS) entry which is preliminary data.</text>
</comment>
<evidence type="ECO:0000256" key="1">
    <source>
        <dbReference type="SAM" id="MobiDB-lite"/>
    </source>
</evidence>
<protein>
    <recommendedName>
        <fullName evidence="3">Retrovirus-related Pol polyprotein from transposon TNT 1-94</fullName>
    </recommendedName>
</protein>
<dbReference type="EMBL" id="BKCJ010001499">
    <property type="protein sequence ID" value="GEU41908.1"/>
    <property type="molecule type" value="Genomic_DNA"/>
</dbReference>
<evidence type="ECO:0000313" key="2">
    <source>
        <dbReference type="EMBL" id="GEU41908.1"/>
    </source>
</evidence>
<dbReference type="AlphaFoldDB" id="A0A6L2JXR8"/>
<proteinExistence type="predicted"/>
<gene>
    <name evidence="2" type="ORF">Tci_013886</name>
</gene>